<gene>
    <name evidence="1" type="ORF">P857_147</name>
</gene>
<reference evidence="1 2" key="1">
    <citation type="journal article" date="2013" name="PLoS ONE">
        <title>Bacterial endosymbiosis in a chordate host: long-term co-evolution and conservation of secondary metabolism.</title>
        <authorList>
            <person name="Kwan J.C."/>
            <person name="Schmidt E.W."/>
        </authorList>
    </citation>
    <scope>NUCLEOTIDE SEQUENCE [LARGE SCALE GENOMIC DNA]</scope>
    <source>
        <strain evidence="2">L6</strain>
    </source>
</reference>
<organism evidence="1 2">
    <name type="scientific">Candidatus Xenolissoclinum pacificiensis L6</name>
    <dbReference type="NCBI Taxonomy" id="1401685"/>
    <lineage>
        <taxon>Bacteria</taxon>
        <taxon>Pseudomonadati</taxon>
        <taxon>Pseudomonadota</taxon>
        <taxon>Alphaproteobacteria</taxon>
        <taxon>Rickettsiales</taxon>
        <taxon>Anaplasmataceae</taxon>
        <taxon>Candidatus Xenolissoclinum</taxon>
    </lineage>
</organism>
<dbReference type="GO" id="GO:0051213">
    <property type="term" value="F:dioxygenase activity"/>
    <property type="evidence" value="ECO:0007669"/>
    <property type="project" value="UniProtKB-KW"/>
</dbReference>
<dbReference type="Gene3D" id="3.20.20.70">
    <property type="entry name" value="Aldolase class I"/>
    <property type="match status" value="1"/>
</dbReference>
<keyword evidence="1" id="KW-0223">Dioxygenase</keyword>
<accession>W2V093</accession>
<proteinExistence type="predicted"/>
<dbReference type="STRING" id="1401685.P857_147"/>
<evidence type="ECO:0000313" key="2">
    <source>
        <dbReference type="Proteomes" id="UP000018951"/>
    </source>
</evidence>
<keyword evidence="1" id="KW-0560">Oxidoreductase</keyword>
<comment type="caution">
    <text evidence="1">The sequence shown here is derived from an EMBL/GenBank/DDBJ whole genome shotgun (WGS) entry which is preliminary data.</text>
</comment>
<dbReference type="Proteomes" id="UP000018951">
    <property type="component" value="Unassembled WGS sequence"/>
</dbReference>
<dbReference type="AlphaFoldDB" id="W2V093"/>
<dbReference type="EMBL" id="AXCJ01000009">
    <property type="protein sequence ID" value="ETO91072.1"/>
    <property type="molecule type" value="Genomic_DNA"/>
</dbReference>
<dbReference type="SUPFAM" id="SSF51412">
    <property type="entry name" value="Inosine monophosphate dehydrogenase (IMPDH)"/>
    <property type="match status" value="1"/>
</dbReference>
<keyword evidence="2" id="KW-1185">Reference proteome</keyword>
<evidence type="ECO:0000313" key="1">
    <source>
        <dbReference type="EMBL" id="ETO91072.1"/>
    </source>
</evidence>
<dbReference type="PANTHER" id="PTHR32332">
    <property type="entry name" value="2-NITROPROPANE DIOXYGENASE"/>
    <property type="match status" value="1"/>
</dbReference>
<protein>
    <submittedName>
        <fullName evidence="1">Dioxygenase</fullName>
    </submittedName>
</protein>
<sequence length="503" mass="56960">MTQDKARKIVICFTSNNIIQYNTIAYLFLIKKVVTLSIVKKLNISGKLVWPIIEGGKGVSVSDGVTAGHFAKYGAVGTLSAVFPTTVDSDGHKIPVNPVGNTRRDRNVDLVKKSIKNAIAQVRKAYDISRGSGCIHINILWEETSTYKTLEAILEEVSPKINGVTSGAGLPYALGELASRFGVYYYPIVSSVRAFKILWQRSYKRYVKFLGGVVYEDPWLAGGHNGLSNKEDPNKPIDPYYRVKDIRTFMNEVGLEKTPIIIAGGVWALNEWKHYIDNPEIGVVAFQFGTRPLLTQESPISNEWKKRLMELKEGDIVLHRYSPTGFYSSAVRNSFLRELEDRSSRQLDYSGTQDEIFSEPFEYSKRRNRILFLKKDDISKATYWFKEGFDVVLKTPSDTIIFVDREKSLCIRQDQIDCIGCLSACKFSNWCDKEETGYTTGKRPDPRSFCISKTLFRIISGRGSIDEELMFSGHQAYRFGQDDLYKDKIPTIQELISTILKGV</sequence>
<dbReference type="Pfam" id="PF03060">
    <property type="entry name" value="NMO"/>
    <property type="match status" value="1"/>
</dbReference>
<dbReference type="PANTHER" id="PTHR32332:SF18">
    <property type="entry name" value="2-NITROPROPANE DIOXYGENASE"/>
    <property type="match status" value="1"/>
</dbReference>
<dbReference type="InterPro" id="IPR013785">
    <property type="entry name" value="Aldolase_TIM"/>
</dbReference>
<name>W2V093_9RICK</name>
<dbReference type="PATRIC" id="fig|1401685.3.peg.969"/>